<dbReference type="AlphaFoldDB" id="A0A5C5ZYL2"/>
<feature type="binding site" evidence="5">
    <location>
        <position position="158"/>
    </location>
    <ligand>
        <name>ATP</name>
        <dbReference type="ChEBI" id="CHEBI:30616"/>
    </ligand>
</feature>
<keyword evidence="2 5" id="KW-0547">Nucleotide-binding</keyword>
<dbReference type="SUPFAM" id="SSF56112">
    <property type="entry name" value="Protein kinase-like (PK-like)"/>
    <property type="match status" value="1"/>
</dbReference>
<feature type="domain" description="Protein kinase" evidence="7">
    <location>
        <begin position="129"/>
        <end position="392"/>
    </location>
</feature>
<feature type="compositionally biased region" description="Polar residues" evidence="6">
    <location>
        <begin position="684"/>
        <end position="699"/>
    </location>
</feature>
<evidence type="ECO:0000313" key="9">
    <source>
        <dbReference type="Proteomes" id="UP000316213"/>
    </source>
</evidence>
<dbReference type="OrthoDB" id="6111975at2"/>
<sequence length="1119" mass="120972">MDSSSSSIRPEASTVHRAASTDEKSLYPEQSRTKDSELDNLEGADTVIRQDFFDAMGGSSRRVEDGQRELLGGASISGEKSEEPGRHGSSRSRAETNFDGSEGDRAGGPMHATPASLTRELQGQRLNHFELLEQIGGGGMGAVFRARDERLGRTVAVKVVPFAAGDPDLQRRFRNEAQSAAKLDHPLIARVFEVGNDGPWYYIVFEYIDGSNIRDIVSQDGPLSLDDAVFYTCQVAEAIGHASKRGIVHRDIKPSNVVVTEASSIKLVDMGLARSDNFETSEDMTASGVTLGTFDYISPEQAHDPRLADIRSDLYSLGCTFYFMLTGSPPFPGGTMLQKLLNHGNAAIPDIRDERHDASEDLHAILQKMLAKQPDQRYQDSQALIADLREFALREELPRSSGVDVVAVEVENRLLQVFLSHLPWVVAASVLLASAGWLEILSWQQRSEFSSQLAATVPSSALESLPDRSAGQSPNGETSDAGQQTPSGTAGIVLPQADPLIKPLSGVSSASQGQLPGIPRRDGTFEEATAPKSADSDTTAAASEMTPNDPNGRPKRIADTAPFPGLPSTDQLGSVNAATDSATAAAPGGNMAETGVAADPQKLGSVRLPSDPPSFGGFPFPINSNDNEGKASSQSEGDSVAMGTDLSDRTLAQLMLADATKESSSSEDPAKKATSVKPVLPMIGTSSDPMSNPTTTSPALTPDEMAAPAEVNVIRVVEAASMQDQRLLNQLRTEGIRPTATLREAVELARTSNAERIELSTPLLVSEPIVIEQDDLVIASSVPGGTSVVFRSDNEVDMQRSEMISIGSNRIEFVDTHFYWTVPVTETDGGGLLSMTANRRVRLTDCSITIDNPSRRDEIFAFNVVTQAKLATERTLPGSETTSATTEPTPATLPLVSIEMYNVIVRGEISMLRMDQAAELQLLWENGLLAVSGRMIETGGSVQRPQPRSGSIRLSMQRLTAYTPQGLLQMRLNSNTSYPVEIERRAEESVFVVDPGMPHIEITGTLSEDRDVDWLRLRGSSNAYETDATLSDPLLIVRDVLGQTNTTTMDDLADEIPAWADDRTPRWVVRWSDPLPTSISPSRMIPADFRQDGSLFAGFQERSLPKMPMQRTFDNPPYE</sequence>
<dbReference type="Pfam" id="PF00069">
    <property type="entry name" value="Pkinase"/>
    <property type="match status" value="1"/>
</dbReference>
<dbReference type="EMBL" id="SJPM01000012">
    <property type="protein sequence ID" value="TWT92210.1"/>
    <property type="molecule type" value="Genomic_DNA"/>
</dbReference>
<comment type="caution">
    <text evidence="8">The sequence shown here is derived from an EMBL/GenBank/DDBJ whole genome shotgun (WGS) entry which is preliminary data.</text>
</comment>
<evidence type="ECO:0000256" key="4">
    <source>
        <dbReference type="ARBA" id="ARBA00022840"/>
    </source>
</evidence>
<dbReference type="GO" id="GO:0005524">
    <property type="term" value="F:ATP binding"/>
    <property type="evidence" value="ECO:0007669"/>
    <property type="project" value="UniProtKB-UniRule"/>
</dbReference>
<dbReference type="RefSeq" id="WP_146580516.1">
    <property type="nucleotide sequence ID" value="NZ_SJPM01000012.1"/>
</dbReference>
<feature type="region of interest" description="Disordered" evidence="6">
    <location>
        <begin position="1"/>
        <end position="43"/>
    </location>
</feature>
<feature type="compositionally biased region" description="Basic and acidic residues" evidence="6">
    <location>
        <begin position="19"/>
        <end position="37"/>
    </location>
</feature>
<evidence type="ECO:0000256" key="2">
    <source>
        <dbReference type="ARBA" id="ARBA00022741"/>
    </source>
</evidence>
<gene>
    <name evidence="8" type="primary">pknB_21</name>
    <name evidence="8" type="ORF">Pla100_47470</name>
</gene>
<organism evidence="8 9">
    <name type="scientific">Neorhodopirellula pilleata</name>
    <dbReference type="NCBI Taxonomy" id="2714738"/>
    <lineage>
        <taxon>Bacteria</taxon>
        <taxon>Pseudomonadati</taxon>
        <taxon>Planctomycetota</taxon>
        <taxon>Planctomycetia</taxon>
        <taxon>Pirellulales</taxon>
        <taxon>Pirellulaceae</taxon>
        <taxon>Neorhodopirellula</taxon>
    </lineage>
</organism>
<evidence type="ECO:0000259" key="7">
    <source>
        <dbReference type="PROSITE" id="PS50011"/>
    </source>
</evidence>
<dbReference type="PROSITE" id="PS50011">
    <property type="entry name" value="PROTEIN_KINASE_DOM"/>
    <property type="match status" value="1"/>
</dbReference>
<evidence type="ECO:0000256" key="1">
    <source>
        <dbReference type="ARBA" id="ARBA00022679"/>
    </source>
</evidence>
<dbReference type="Gene3D" id="1.10.510.10">
    <property type="entry name" value="Transferase(Phosphotransferase) domain 1"/>
    <property type="match status" value="1"/>
</dbReference>
<keyword evidence="4 5" id="KW-0067">ATP-binding</keyword>
<feature type="region of interest" description="Disordered" evidence="6">
    <location>
        <begin position="602"/>
        <end position="642"/>
    </location>
</feature>
<evidence type="ECO:0000313" key="8">
    <source>
        <dbReference type="EMBL" id="TWT92210.1"/>
    </source>
</evidence>
<name>A0A5C5ZYL2_9BACT</name>
<evidence type="ECO:0000256" key="3">
    <source>
        <dbReference type="ARBA" id="ARBA00022777"/>
    </source>
</evidence>
<proteinExistence type="predicted"/>
<feature type="region of interest" description="Disordered" evidence="6">
    <location>
        <begin position="658"/>
        <end position="702"/>
    </location>
</feature>
<keyword evidence="9" id="KW-1185">Reference proteome</keyword>
<dbReference type="PANTHER" id="PTHR43289:SF6">
    <property type="entry name" value="SERINE_THREONINE-PROTEIN KINASE NEKL-3"/>
    <property type="match status" value="1"/>
</dbReference>
<dbReference type="PANTHER" id="PTHR43289">
    <property type="entry name" value="MITOGEN-ACTIVATED PROTEIN KINASE KINASE KINASE 20-RELATED"/>
    <property type="match status" value="1"/>
</dbReference>
<evidence type="ECO:0000256" key="6">
    <source>
        <dbReference type="SAM" id="MobiDB-lite"/>
    </source>
</evidence>
<feature type="compositionally biased region" description="Polar residues" evidence="6">
    <location>
        <begin position="622"/>
        <end position="637"/>
    </location>
</feature>
<feature type="compositionally biased region" description="Polar residues" evidence="6">
    <location>
        <begin position="470"/>
        <end position="488"/>
    </location>
</feature>
<dbReference type="InterPro" id="IPR000719">
    <property type="entry name" value="Prot_kinase_dom"/>
</dbReference>
<keyword evidence="1 8" id="KW-0808">Transferase</keyword>
<feature type="compositionally biased region" description="Low complexity" evidence="6">
    <location>
        <begin position="528"/>
        <end position="543"/>
    </location>
</feature>
<dbReference type="CDD" id="cd14014">
    <property type="entry name" value="STKc_PknB_like"/>
    <property type="match status" value="1"/>
</dbReference>
<accession>A0A5C5ZYL2</accession>
<dbReference type="Proteomes" id="UP000316213">
    <property type="component" value="Unassembled WGS sequence"/>
</dbReference>
<dbReference type="InterPro" id="IPR017441">
    <property type="entry name" value="Protein_kinase_ATP_BS"/>
</dbReference>
<reference evidence="8 9" key="1">
    <citation type="submission" date="2019-02" db="EMBL/GenBank/DDBJ databases">
        <title>Deep-cultivation of Planctomycetes and their phenomic and genomic characterization uncovers novel biology.</title>
        <authorList>
            <person name="Wiegand S."/>
            <person name="Jogler M."/>
            <person name="Boedeker C."/>
            <person name="Pinto D."/>
            <person name="Vollmers J."/>
            <person name="Rivas-Marin E."/>
            <person name="Kohn T."/>
            <person name="Peeters S.H."/>
            <person name="Heuer A."/>
            <person name="Rast P."/>
            <person name="Oberbeckmann S."/>
            <person name="Bunk B."/>
            <person name="Jeske O."/>
            <person name="Meyerdierks A."/>
            <person name="Storesund J.E."/>
            <person name="Kallscheuer N."/>
            <person name="Luecker S."/>
            <person name="Lage O.M."/>
            <person name="Pohl T."/>
            <person name="Merkel B.J."/>
            <person name="Hornburger P."/>
            <person name="Mueller R.-W."/>
            <person name="Bruemmer F."/>
            <person name="Labrenz M."/>
            <person name="Spormann A.M."/>
            <person name="Op Den Camp H."/>
            <person name="Overmann J."/>
            <person name="Amann R."/>
            <person name="Jetten M.S.M."/>
            <person name="Mascher T."/>
            <person name="Medema M.H."/>
            <person name="Devos D.P."/>
            <person name="Kaster A.-K."/>
            <person name="Ovreas L."/>
            <person name="Rohde M."/>
            <person name="Galperin M.Y."/>
            <person name="Jogler C."/>
        </authorList>
    </citation>
    <scope>NUCLEOTIDE SEQUENCE [LARGE SCALE GENOMIC DNA]</scope>
    <source>
        <strain evidence="8 9">Pla100</strain>
    </source>
</reference>
<dbReference type="InterPro" id="IPR011009">
    <property type="entry name" value="Kinase-like_dom_sf"/>
</dbReference>
<feature type="region of interest" description="Disordered" evidence="6">
    <location>
        <begin position="460"/>
        <end position="574"/>
    </location>
</feature>
<protein>
    <submittedName>
        <fullName evidence="8">Serine/threonine-protein kinase PknB</fullName>
        <ecNumber evidence="8">2.7.11.1</ecNumber>
    </submittedName>
</protein>
<dbReference type="SMART" id="SM00220">
    <property type="entry name" value="S_TKc"/>
    <property type="match status" value="1"/>
</dbReference>
<dbReference type="PROSITE" id="PS00108">
    <property type="entry name" value="PROTEIN_KINASE_ST"/>
    <property type="match status" value="1"/>
</dbReference>
<feature type="region of interest" description="Disordered" evidence="6">
    <location>
        <begin position="1100"/>
        <end position="1119"/>
    </location>
</feature>
<dbReference type="GO" id="GO:0004674">
    <property type="term" value="F:protein serine/threonine kinase activity"/>
    <property type="evidence" value="ECO:0007669"/>
    <property type="project" value="UniProtKB-EC"/>
</dbReference>
<feature type="region of interest" description="Disordered" evidence="6">
    <location>
        <begin position="73"/>
        <end position="113"/>
    </location>
</feature>
<dbReference type="PROSITE" id="PS00107">
    <property type="entry name" value="PROTEIN_KINASE_ATP"/>
    <property type="match status" value="1"/>
</dbReference>
<evidence type="ECO:0000256" key="5">
    <source>
        <dbReference type="PROSITE-ProRule" id="PRU10141"/>
    </source>
</evidence>
<feature type="compositionally biased region" description="Basic and acidic residues" evidence="6">
    <location>
        <begin position="79"/>
        <end position="96"/>
    </location>
</feature>
<dbReference type="InterPro" id="IPR008271">
    <property type="entry name" value="Ser/Thr_kinase_AS"/>
</dbReference>
<dbReference type="EC" id="2.7.11.1" evidence="8"/>
<keyword evidence="3 8" id="KW-0418">Kinase</keyword>
<dbReference type="Gene3D" id="3.30.200.20">
    <property type="entry name" value="Phosphorylase Kinase, domain 1"/>
    <property type="match status" value="1"/>
</dbReference>